<reference evidence="6 7" key="1">
    <citation type="submission" date="2012-12" db="EMBL/GenBank/DDBJ databases">
        <title>The Genome Sequence of Bacillus cereus VD184.</title>
        <authorList>
            <consortium name="The Broad Institute Genome Sequencing Platform"/>
            <consortium name="The Broad Institute Genome Sequencing Center for Infectious Disease"/>
            <person name="Feldgarden M."/>
            <person name="Van der Auwera G.A."/>
            <person name="Mahillon J."/>
            <person name="Duprez V."/>
            <person name="Timmery S."/>
            <person name="Mattelet C."/>
            <person name="Dierick K."/>
            <person name="Sun M."/>
            <person name="Yu Z."/>
            <person name="Zhu L."/>
            <person name="Hu X."/>
            <person name="Shank E.B."/>
            <person name="Swiecicka I."/>
            <person name="Hansen B.M."/>
            <person name="Andrup L."/>
            <person name="Walker B."/>
            <person name="Young S.K."/>
            <person name="Zeng Q."/>
            <person name="Gargeya S."/>
            <person name="Fitzgerald M."/>
            <person name="Haas B."/>
            <person name="Abouelleil A."/>
            <person name="Alvarado L."/>
            <person name="Arachchi H.M."/>
            <person name="Berlin A.M."/>
            <person name="Chapman S.B."/>
            <person name="Dewar J."/>
            <person name="Goldberg J."/>
            <person name="Griggs A."/>
            <person name="Gujja S."/>
            <person name="Hansen M."/>
            <person name="Howarth C."/>
            <person name="Imamovic A."/>
            <person name="Larimer J."/>
            <person name="McCowan C."/>
            <person name="Murphy C."/>
            <person name="Neiman D."/>
            <person name="Pearson M."/>
            <person name="Priest M."/>
            <person name="Roberts A."/>
            <person name="Saif S."/>
            <person name="Shea T."/>
            <person name="Sisk P."/>
            <person name="Sykes S."/>
            <person name="Wortman J."/>
            <person name="Nusbaum C."/>
            <person name="Birren B."/>
        </authorList>
    </citation>
    <scope>NUCLEOTIDE SEQUENCE [LARGE SCALE GENOMIC DNA]</scope>
    <source>
        <strain evidence="6 7">VD184</strain>
    </source>
</reference>
<dbReference type="GO" id="GO:0009307">
    <property type="term" value="P:DNA restriction-modification system"/>
    <property type="evidence" value="ECO:0007669"/>
    <property type="project" value="UniProtKB-KW"/>
</dbReference>
<comment type="caution">
    <text evidence="6">The sequence shown here is derived from an EMBL/GenBank/DDBJ whole genome shotgun (WGS) entry which is preliminary data.</text>
</comment>
<gene>
    <name evidence="6" type="ORF">IKC_01613</name>
</gene>
<accession>A0A9W5VU56</accession>
<keyword evidence="3" id="KW-0238">DNA-binding</keyword>
<dbReference type="InterPro" id="IPR044946">
    <property type="entry name" value="Restrct_endonuc_typeI_TRD_sf"/>
</dbReference>
<dbReference type="Gene3D" id="3.90.220.20">
    <property type="entry name" value="DNA methylase specificity domains"/>
    <property type="match status" value="2"/>
</dbReference>
<dbReference type="InterPro" id="IPR000055">
    <property type="entry name" value="Restrct_endonuc_typeI_TRD"/>
</dbReference>
<evidence type="ECO:0000259" key="5">
    <source>
        <dbReference type="Pfam" id="PF01420"/>
    </source>
</evidence>
<dbReference type="EMBL" id="AHFK01000028">
    <property type="protein sequence ID" value="EOQ17622.1"/>
    <property type="molecule type" value="Genomic_DNA"/>
</dbReference>
<dbReference type="PANTHER" id="PTHR43140:SF1">
    <property type="entry name" value="TYPE I RESTRICTION ENZYME ECOKI SPECIFICITY SUBUNIT"/>
    <property type="match status" value="1"/>
</dbReference>
<sequence length="418" mass="47848">MVIISDLSNEIPKGWKIAPLRWYMNCKSGDSLDTSLIEKEAQRSTHNIPVIGGNGIMGYSACSNIKNETISIGRVGALCGNVHYIDYKCWITDNSLFINRFKKESIDLKFFSYVLEQLNLNQFSTSTAQPLITGETIKRRKIALPPLSEQKKIVSYIQSKVAGIDALIMNKEKMLNLFEEKRQTMITEAVTKGLNPNVKMKDSGVEWIGEIPEYWNIKKMKYLAQGKMMYGANESAELDDRTLPRYIRITDIDQRGQLKEDTFKSLSKEVAAQYPVIKGDILFARSGATVGKTYHHDSEKIASFAGYLIRLRARKEYNSKYLYYYTQSSIYKEWIQSILIQATIQNVSAEKYADLLITIPSLKEMNQIVEYLERIDANIYSSLSLVTEQIQKLKDYRQSLIYEAVTGKIDVRDFEVKA</sequence>
<organism evidence="6 7">
    <name type="scientific">Bacillus cereus VD184</name>
    <dbReference type="NCBI Taxonomy" id="1053242"/>
    <lineage>
        <taxon>Bacteria</taxon>
        <taxon>Bacillati</taxon>
        <taxon>Bacillota</taxon>
        <taxon>Bacilli</taxon>
        <taxon>Bacillales</taxon>
        <taxon>Bacillaceae</taxon>
        <taxon>Bacillus</taxon>
        <taxon>Bacillus cereus group</taxon>
    </lineage>
</organism>
<dbReference type="GO" id="GO:0003677">
    <property type="term" value="F:DNA binding"/>
    <property type="evidence" value="ECO:0007669"/>
    <property type="project" value="UniProtKB-KW"/>
</dbReference>
<dbReference type="SUPFAM" id="SSF116734">
    <property type="entry name" value="DNA methylase specificity domain"/>
    <property type="match status" value="2"/>
</dbReference>
<protein>
    <recommendedName>
        <fullName evidence="5">Type I restriction modification DNA specificity domain-containing protein</fullName>
    </recommendedName>
</protein>
<evidence type="ECO:0000313" key="7">
    <source>
        <dbReference type="Proteomes" id="UP000014028"/>
    </source>
</evidence>
<evidence type="ECO:0000256" key="2">
    <source>
        <dbReference type="ARBA" id="ARBA00022747"/>
    </source>
</evidence>
<proteinExistence type="inferred from homology"/>
<dbReference type="AlphaFoldDB" id="A0A9W5VU56"/>
<evidence type="ECO:0000256" key="1">
    <source>
        <dbReference type="ARBA" id="ARBA00010923"/>
    </source>
</evidence>
<dbReference type="Gene3D" id="1.10.287.1120">
    <property type="entry name" value="Bipartite methylase S protein"/>
    <property type="match status" value="1"/>
</dbReference>
<dbReference type="REBASE" id="75438">
    <property type="entry name" value="S.BceVD184ORF1612P"/>
</dbReference>
<dbReference type="CDD" id="cd17521">
    <property type="entry name" value="RMtype1_S_Sau13435ORF2165P_TRD2-CR2_like"/>
    <property type="match status" value="1"/>
</dbReference>
<feature type="domain" description="Type I restriction modification DNA specificity" evidence="5">
    <location>
        <begin position="254"/>
        <end position="378"/>
    </location>
</feature>
<comment type="similarity">
    <text evidence="1">Belongs to the type-I restriction system S methylase family.</text>
</comment>
<feature type="domain" description="Type I restriction modification DNA specificity" evidence="5">
    <location>
        <begin position="37"/>
        <end position="162"/>
    </location>
</feature>
<dbReference type="Pfam" id="PF01420">
    <property type="entry name" value="Methylase_S"/>
    <property type="match status" value="2"/>
</dbReference>
<dbReference type="RefSeq" id="WP_016122007.1">
    <property type="nucleotide sequence ID" value="NZ_KB976825.1"/>
</dbReference>
<evidence type="ECO:0000313" key="6">
    <source>
        <dbReference type="EMBL" id="EOQ17622.1"/>
    </source>
</evidence>
<keyword evidence="2" id="KW-0680">Restriction system</keyword>
<dbReference type="PANTHER" id="PTHR43140">
    <property type="entry name" value="TYPE-1 RESTRICTION ENZYME ECOKI SPECIFICITY PROTEIN"/>
    <property type="match status" value="1"/>
</dbReference>
<dbReference type="Proteomes" id="UP000014028">
    <property type="component" value="Unassembled WGS sequence"/>
</dbReference>
<dbReference type="InterPro" id="IPR051212">
    <property type="entry name" value="Type-I_RE_S_subunit"/>
</dbReference>
<dbReference type="CDD" id="cd17266">
    <property type="entry name" value="RMtype1_S_Sau1132ORF3780P-TRD2-CR2_like"/>
    <property type="match status" value="1"/>
</dbReference>
<comment type="subunit">
    <text evidence="4">The methyltransferase is composed of M and S polypeptides.</text>
</comment>
<name>A0A9W5VU56_BACCE</name>
<evidence type="ECO:0000256" key="3">
    <source>
        <dbReference type="ARBA" id="ARBA00023125"/>
    </source>
</evidence>
<evidence type="ECO:0000256" key="4">
    <source>
        <dbReference type="ARBA" id="ARBA00038652"/>
    </source>
</evidence>